<reference evidence="2 3" key="1">
    <citation type="submission" date="2019-03" db="EMBL/GenBank/DDBJ databases">
        <title>Paraburkholderia sp. 7MH5, isolated from subtropical forest soil.</title>
        <authorList>
            <person name="Gao Z.-H."/>
            <person name="Qiu L.-H."/>
        </authorList>
    </citation>
    <scope>NUCLEOTIDE SEQUENCE [LARGE SCALE GENOMIC DNA]</scope>
    <source>
        <strain evidence="2 3">7MH5</strain>
    </source>
</reference>
<sequence>MTLIVSFLVAHLTAIIPWVIGGAGVLFGVFRHQQAKTATAKAAATVAKAQASVAQGNAVTALAGQQDASNAAQAQQQAAAIPDANLDAELQKLSALRKD</sequence>
<evidence type="ECO:0000313" key="2">
    <source>
        <dbReference type="EMBL" id="QBQ99264.1"/>
    </source>
</evidence>
<dbReference type="KEGG" id="ppai:E1956_18850"/>
<feature type="transmembrane region" description="Helical" evidence="1">
    <location>
        <begin position="6"/>
        <end position="30"/>
    </location>
</feature>
<accession>A0A4P7CYF4</accession>
<evidence type="ECO:0000313" key="3">
    <source>
        <dbReference type="Proteomes" id="UP000295727"/>
    </source>
</evidence>
<name>A0A4P7CYF4_9BURK</name>
<keyword evidence="1" id="KW-0812">Transmembrane</keyword>
<keyword evidence="1" id="KW-1133">Transmembrane helix</keyword>
<proteinExistence type="predicted"/>
<dbReference type="Proteomes" id="UP000295727">
    <property type="component" value="Chromosome 2"/>
</dbReference>
<evidence type="ECO:0000256" key="1">
    <source>
        <dbReference type="SAM" id="Phobius"/>
    </source>
</evidence>
<dbReference type="AlphaFoldDB" id="A0A4P7CYF4"/>
<keyword evidence="3" id="KW-1185">Reference proteome</keyword>
<gene>
    <name evidence="2" type="ORF">E1956_18850</name>
</gene>
<protein>
    <submittedName>
        <fullName evidence="2">Uncharacterized protein</fullName>
    </submittedName>
</protein>
<organism evidence="2 3">
    <name type="scientific">Paraburkholderia pallida</name>
    <dbReference type="NCBI Taxonomy" id="2547399"/>
    <lineage>
        <taxon>Bacteria</taxon>
        <taxon>Pseudomonadati</taxon>
        <taxon>Pseudomonadota</taxon>
        <taxon>Betaproteobacteria</taxon>
        <taxon>Burkholderiales</taxon>
        <taxon>Burkholderiaceae</taxon>
        <taxon>Paraburkholderia</taxon>
    </lineage>
</organism>
<dbReference type="EMBL" id="CP038149">
    <property type="protein sequence ID" value="QBQ99264.1"/>
    <property type="molecule type" value="Genomic_DNA"/>
</dbReference>
<dbReference type="RefSeq" id="WP_134751859.1">
    <property type="nucleotide sequence ID" value="NZ_CP038149.1"/>
</dbReference>
<keyword evidence="1" id="KW-0472">Membrane</keyword>